<evidence type="ECO:0008006" key="4">
    <source>
        <dbReference type="Google" id="ProtNLM"/>
    </source>
</evidence>
<dbReference type="Proteomes" id="UP001606300">
    <property type="component" value="Unassembled WGS sequence"/>
</dbReference>
<dbReference type="PROSITE" id="PS51257">
    <property type="entry name" value="PROKAR_LIPOPROTEIN"/>
    <property type="match status" value="1"/>
</dbReference>
<feature type="signal peptide" evidence="1">
    <location>
        <begin position="1"/>
        <end position="24"/>
    </location>
</feature>
<keyword evidence="1" id="KW-0732">Signal</keyword>
<accession>A0ABW7EGI6</accession>
<name>A0ABW7EGI6_9BURK</name>
<dbReference type="EMBL" id="JBIGHY010000001">
    <property type="protein sequence ID" value="MFG6412572.1"/>
    <property type="molecule type" value="Genomic_DNA"/>
</dbReference>
<sequence>MSRPALSLGVFPAALLALSLGGCGAPSQPLPMVITPAEALQVRGWVPEALQGQVVVAPVRGGADTGRWWGSLVSAGVFQHALEESLHAVGMRALSRDPAPRFELQAHLVLLDQTRVPAAGVTTGTAVQYTLTDNAAGRVIYQRRIYNQEEAGLGDALGSPSERLRIANERALRANIGLVLRDLVTLRP</sequence>
<evidence type="ECO:0000256" key="1">
    <source>
        <dbReference type="SAM" id="SignalP"/>
    </source>
</evidence>
<dbReference type="RefSeq" id="WP_394468677.1">
    <property type="nucleotide sequence ID" value="NZ_JBIGHY010000001.1"/>
</dbReference>
<keyword evidence="3" id="KW-1185">Reference proteome</keyword>
<evidence type="ECO:0000313" key="3">
    <source>
        <dbReference type="Proteomes" id="UP001606300"/>
    </source>
</evidence>
<feature type="chain" id="PRO_5045301493" description="Lipoprotein" evidence="1">
    <location>
        <begin position="25"/>
        <end position="188"/>
    </location>
</feature>
<gene>
    <name evidence="2" type="ORF">ACG02S_01530</name>
</gene>
<comment type="caution">
    <text evidence="2">The sequence shown here is derived from an EMBL/GenBank/DDBJ whole genome shotgun (WGS) entry which is preliminary data.</text>
</comment>
<organism evidence="2 3">
    <name type="scientific">Pelomonas dachongensis</name>
    <dbReference type="NCBI Taxonomy" id="3299029"/>
    <lineage>
        <taxon>Bacteria</taxon>
        <taxon>Pseudomonadati</taxon>
        <taxon>Pseudomonadota</taxon>
        <taxon>Betaproteobacteria</taxon>
        <taxon>Burkholderiales</taxon>
        <taxon>Sphaerotilaceae</taxon>
        <taxon>Roseateles</taxon>
    </lineage>
</organism>
<proteinExistence type="predicted"/>
<protein>
    <recommendedName>
        <fullName evidence="4">Lipoprotein</fullName>
    </recommendedName>
</protein>
<evidence type="ECO:0000313" key="2">
    <source>
        <dbReference type="EMBL" id="MFG6412572.1"/>
    </source>
</evidence>
<reference evidence="2 3" key="1">
    <citation type="submission" date="2024-09" db="EMBL/GenBank/DDBJ databases">
        <title>Novel species of the genus Pelomonas and Roseateles isolated from streams.</title>
        <authorList>
            <person name="Lu H."/>
        </authorList>
    </citation>
    <scope>NUCLEOTIDE SEQUENCE [LARGE SCALE GENOMIC DNA]</scope>
    <source>
        <strain evidence="2 3">DC23W</strain>
    </source>
</reference>